<evidence type="ECO:0000313" key="4">
    <source>
        <dbReference type="Proteomes" id="UP000294850"/>
    </source>
</evidence>
<evidence type="ECO:0000256" key="1">
    <source>
        <dbReference type="ARBA" id="ARBA00007613"/>
    </source>
</evidence>
<feature type="signal peptide" evidence="2">
    <location>
        <begin position="1"/>
        <end position="23"/>
    </location>
</feature>
<keyword evidence="2" id="KW-0732">Signal</keyword>
<dbReference type="OrthoDB" id="712316at2"/>
<keyword evidence="4" id="KW-1185">Reference proteome</keyword>
<evidence type="ECO:0000313" key="3">
    <source>
        <dbReference type="EMBL" id="TDE17633.1"/>
    </source>
</evidence>
<protein>
    <submittedName>
        <fullName evidence="3">TolC family protein</fullName>
    </submittedName>
</protein>
<comment type="caution">
    <text evidence="3">The sequence shown here is derived from an EMBL/GenBank/DDBJ whole genome shotgun (WGS) entry which is preliminary data.</text>
</comment>
<evidence type="ECO:0000256" key="2">
    <source>
        <dbReference type="SAM" id="SignalP"/>
    </source>
</evidence>
<dbReference type="Gene3D" id="1.20.1600.10">
    <property type="entry name" value="Outer membrane efflux proteins (OEP)"/>
    <property type="match status" value="1"/>
</dbReference>
<gene>
    <name evidence="3" type="ORF">E0F88_07010</name>
</gene>
<dbReference type="GO" id="GO:0015562">
    <property type="term" value="F:efflux transmembrane transporter activity"/>
    <property type="evidence" value="ECO:0007669"/>
    <property type="project" value="InterPro"/>
</dbReference>
<dbReference type="AlphaFoldDB" id="A0A4R5E1H8"/>
<dbReference type="SUPFAM" id="SSF56954">
    <property type="entry name" value="Outer membrane efflux proteins (OEP)"/>
    <property type="match status" value="1"/>
</dbReference>
<comment type="similarity">
    <text evidence="1">Belongs to the outer membrane factor (OMF) (TC 1.B.17) family.</text>
</comment>
<dbReference type="Proteomes" id="UP000294850">
    <property type="component" value="Unassembled WGS sequence"/>
</dbReference>
<dbReference type="EMBL" id="SMFL01000002">
    <property type="protein sequence ID" value="TDE17633.1"/>
    <property type="molecule type" value="Genomic_DNA"/>
</dbReference>
<dbReference type="PANTHER" id="PTHR30203">
    <property type="entry name" value="OUTER MEMBRANE CATION EFFLUX PROTEIN"/>
    <property type="match status" value="1"/>
</dbReference>
<accession>A0A4R5E1H8</accession>
<sequence>MAFKVIKMGLTMALFWFFTTARAQTIYNLQQALQTARTNNPVLKREQYNVSISQAEITTASLRPNPIVNNQSLQLIQPNRFPEQTGWANGANRQVWWQITKPFQLPMQRENKINFAEQNVRLSQKQYTETERSLFREVAQKWLDVWAAGKQLDILENASSNIDSLVNINKLRLKNQVITNTDLARTELLANQYAIQIKSAKQIYENELTNLKFLLGTAEPVQIDTTDRFQFAIPSQMDALIQDALKKRSDVQTIRSKMDVAEANIKLQKSSALPTPELGLIYNPQNKTQYMGVFATLGIPIFSRNQGEIKKSETIRQQAEQDLKTTELQIQSEILTAYRTYQTQNLNVQNFSKLLTQSQSILGSVKYSYLRGGTTIIDLLEAQRSWLDTQHQYYDILQQYRQSYIDLLYTSGLINQFAQ</sequence>
<dbReference type="InterPro" id="IPR010131">
    <property type="entry name" value="MdtP/NodT-like"/>
</dbReference>
<proteinExistence type="inferred from homology"/>
<organism evidence="3 4">
    <name type="scientific">Dyadobacter psychrotolerans</name>
    <dbReference type="NCBI Taxonomy" id="2541721"/>
    <lineage>
        <taxon>Bacteria</taxon>
        <taxon>Pseudomonadati</taxon>
        <taxon>Bacteroidota</taxon>
        <taxon>Cytophagia</taxon>
        <taxon>Cytophagales</taxon>
        <taxon>Spirosomataceae</taxon>
        <taxon>Dyadobacter</taxon>
    </lineage>
</organism>
<dbReference type="InterPro" id="IPR003423">
    <property type="entry name" value="OMP_efflux"/>
</dbReference>
<dbReference type="RefSeq" id="WP_131957499.1">
    <property type="nucleotide sequence ID" value="NZ_SMFL01000002.1"/>
</dbReference>
<dbReference type="Pfam" id="PF02321">
    <property type="entry name" value="OEP"/>
    <property type="match status" value="2"/>
</dbReference>
<dbReference type="PANTHER" id="PTHR30203:SF24">
    <property type="entry name" value="BLR4935 PROTEIN"/>
    <property type="match status" value="1"/>
</dbReference>
<reference evidence="3 4" key="1">
    <citation type="submission" date="2019-03" db="EMBL/GenBank/DDBJ databases">
        <title>Dyadobacter AR-3-6 sp. nov., isolated from arctic soil.</title>
        <authorList>
            <person name="Chaudhary D.K."/>
        </authorList>
    </citation>
    <scope>NUCLEOTIDE SEQUENCE [LARGE SCALE GENOMIC DNA]</scope>
    <source>
        <strain evidence="3 4">AR-3-6</strain>
    </source>
</reference>
<feature type="chain" id="PRO_5020649633" evidence="2">
    <location>
        <begin position="24"/>
        <end position="419"/>
    </location>
</feature>
<name>A0A4R5E1H8_9BACT</name>